<dbReference type="InterPro" id="IPR011990">
    <property type="entry name" value="TPR-like_helical_dom_sf"/>
</dbReference>
<dbReference type="Pfam" id="PF13424">
    <property type="entry name" value="TPR_12"/>
    <property type="match status" value="3"/>
</dbReference>
<dbReference type="PANTHER" id="PTHR46082:SF6">
    <property type="entry name" value="AAA+ ATPASE DOMAIN-CONTAINING PROTEIN-RELATED"/>
    <property type="match status" value="1"/>
</dbReference>
<dbReference type="Pfam" id="PF00931">
    <property type="entry name" value="NB-ARC"/>
    <property type="match status" value="1"/>
</dbReference>
<dbReference type="STRING" id="913774.A0A0C3H3Y8"/>
<proteinExistence type="predicted"/>
<name>A0A0C3H3Y8_OIDMZ</name>
<dbReference type="SUPFAM" id="SSF52540">
    <property type="entry name" value="P-loop containing nucleoside triphosphate hydrolases"/>
    <property type="match status" value="1"/>
</dbReference>
<organism evidence="2 3">
    <name type="scientific">Oidiodendron maius (strain Zn)</name>
    <dbReference type="NCBI Taxonomy" id="913774"/>
    <lineage>
        <taxon>Eukaryota</taxon>
        <taxon>Fungi</taxon>
        <taxon>Dikarya</taxon>
        <taxon>Ascomycota</taxon>
        <taxon>Pezizomycotina</taxon>
        <taxon>Leotiomycetes</taxon>
        <taxon>Leotiomycetes incertae sedis</taxon>
        <taxon>Myxotrichaceae</taxon>
        <taxon>Oidiodendron</taxon>
    </lineage>
</organism>
<feature type="domain" description="NB-ARC" evidence="1">
    <location>
        <begin position="269"/>
        <end position="404"/>
    </location>
</feature>
<dbReference type="Gene3D" id="1.25.40.10">
    <property type="entry name" value="Tetratricopeptide repeat domain"/>
    <property type="match status" value="2"/>
</dbReference>
<gene>
    <name evidence="2" type="ORF">OIDMADRAFT_144079</name>
</gene>
<dbReference type="SMART" id="SM00028">
    <property type="entry name" value="TPR"/>
    <property type="match status" value="4"/>
</dbReference>
<dbReference type="InterPro" id="IPR019734">
    <property type="entry name" value="TPR_rpt"/>
</dbReference>
<evidence type="ECO:0000313" key="3">
    <source>
        <dbReference type="Proteomes" id="UP000054321"/>
    </source>
</evidence>
<dbReference type="InParanoid" id="A0A0C3H3Y8"/>
<dbReference type="Gene3D" id="3.40.50.300">
    <property type="entry name" value="P-loop containing nucleotide triphosphate hydrolases"/>
    <property type="match status" value="1"/>
</dbReference>
<dbReference type="AlphaFoldDB" id="A0A0C3H3Y8"/>
<sequence length="987" mass="110173">MSSPGLSVIFDSAEQAASISNAPEIEYSPTLTSPELIVAVHGLNFKNSPDHARNTWTDGQKLWLKDFLPSRLSKPARIMLFAYNASPAMGAAAIKLDDHAKNLLHWLGIKRKALVEATLDQTYKSVVEATCLLVFFATPHQGGNYSTVGDAAAGIVRACMRNPSNDLVKSLKSSSDEATRRFEQFRHLNEKFLVISFYEGESYGKLGIIVDKKSATLNLAGTREKQVAMHADHSSICKFSAGDDLACELVMETIATEVERALQIQHASMQRRFVITGIGGQGKSEVCLKIADQIRETFWGVFWVDVSSESTAAAGFLRIADVLGSPVQNIDDARHLLSNLNHNWLLVLDNADNLATDYACYFPSGTRGTILLTSRMPECSDYNTVGFEQLESLGPADCVNLLLSAAKIPAEAWAEHELAAKSVVGILGSHTLALIQAGAYVARGLCSLGEYPTEYSRQCERLMKFSPKQAQGRYHNVYATFEVSAQVLESSSQKADRDALELLHLLAILHYNDVPLDLFEASWKGVKYARRRVEGDESINRLTKSHVLHLPQFIPVDLDRWNPFRLREALAQLQSLALLRKGKEGSSVTVSMHSLTHAWTNIRQNQALKRQSWRATGCILSLSYYGDTGWRPYRIHLNVHLQSFLNADSRENISSGTIWINQTLFQCGRLLHQLRMDSMLQKLVGELFSALVIDPVEPLEDLLPLYKLLSKNLISTGKTKEAIKVLERIGHLEERMLAEDHPDRLASQYELAGAYRANGQIKEAVQLLEHVVKIQERMLAEYHPDRLVSQHTLAGAYRANGQIRERTLAEDHPDQLASQHELAGAYRANGQVKEAIQLLEHVVKIQERTLAEDHPNRLASQHTLAVAYRANGQVKEAVQLLEHVVKIQERMLAEYHPDRLVSQYTLAGAYRANGQIKEAVQLLEHVVKIQERTLAEDHPSRLASQHALAIAYQECQKYCIGYLTPSETIAWRSPQGLNEDSAMQPVK</sequence>
<dbReference type="OrthoDB" id="1658288at2759"/>
<protein>
    <recommendedName>
        <fullName evidence="1">NB-ARC domain-containing protein</fullName>
    </recommendedName>
</protein>
<dbReference type="EMBL" id="KN832874">
    <property type="protein sequence ID" value="KIN02921.1"/>
    <property type="molecule type" value="Genomic_DNA"/>
</dbReference>
<keyword evidence="3" id="KW-1185">Reference proteome</keyword>
<dbReference type="Proteomes" id="UP000054321">
    <property type="component" value="Unassembled WGS sequence"/>
</dbReference>
<reference evidence="3" key="2">
    <citation type="submission" date="2015-01" db="EMBL/GenBank/DDBJ databases">
        <title>Evolutionary Origins and Diversification of the Mycorrhizal Mutualists.</title>
        <authorList>
            <consortium name="DOE Joint Genome Institute"/>
            <consortium name="Mycorrhizal Genomics Consortium"/>
            <person name="Kohler A."/>
            <person name="Kuo A."/>
            <person name="Nagy L.G."/>
            <person name="Floudas D."/>
            <person name="Copeland A."/>
            <person name="Barry K.W."/>
            <person name="Cichocki N."/>
            <person name="Veneault-Fourrey C."/>
            <person name="LaButti K."/>
            <person name="Lindquist E.A."/>
            <person name="Lipzen A."/>
            <person name="Lundell T."/>
            <person name="Morin E."/>
            <person name="Murat C."/>
            <person name="Riley R."/>
            <person name="Ohm R."/>
            <person name="Sun H."/>
            <person name="Tunlid A."/>
            <person name="Henrissat B."/>
            <person name="Grigoriev I.V."/>
            <person name="Hibbett D.S."/>
            <person name="Martin F."/>
        </authorList>
    </citation>
    <scope>NUCLEOTIDE SEQUENCE [LARGE SCALE GENOMIC DNA]</scope>
    <source>
        <strain evidence="3">Zn</strain>
    </source>
</reference>
<dbReference type="GO" id="GO:0043531">
    <property type="term" value="F:ADP binding"/>
    <property type="evidence" value="ECO:0007669"/>
    <property type="project" value="InterPro"/>
</dbReference>
<dbReference type="PANTHER" id="PTHR46082">
    <property type="entry name" value="ATP/GTP-BINDING PROTEIN-RELATED"/>
    <property type="match status" value="1"/>
</dbReference>
<dbReference type="InterPro" id="IPR053137">
    <property type="entry name" value="NLR-like"/>
</dbReference>
<evidence type="ECO:0000259" key="1">
    <source>
        <dbReference type="Pfam" id="PF00931"/>
    </source>
</evidence>
<dbReference type="HOGENOM" id="CLU_000288_125_13_1"/>
<accession>A0A0C3H3Y8</accession>
<evidence type="ECO:0000313" key="2">
    <source>
        <dbReference type="EMBL" id="KIN02921.1"/>
    </source>
</evidence>
<dbReference type="InterPro" id="IPR002182">
    <property type="entry name" value="NB-ARC"/>
</dbReference>
<reference evidence="2 3" key="1">
    <citation type="submission" date="2014-04" db="EMBL/GenBank/DDBJ databases">
        <authorList>
            <consortium name="DOE Joint Genome Institute"/>
            <person name="Kuo A."/>
            <person name="Martino E."/>
            <person name="Perotto S."/>
            <person name="Kohler A."/>
            <person name="Nagy L.G."/>
            <person name="Floudas D."/>
            <person name="Copeland A."/>
            <person name="Barry K.W."/>
            <person name="Cichocki N."/>
            <person name="Veneault-Fourrey C."/>
            <person name="LaButti K."/>
            <person name="Lindquist E.A."/>
            <person name="Lipzen A."/>
            <person name="Lundell T."/>
            <person name="Morin E."/>
            <person name="Murat C."/>
            <person name="Sun H."/>
            <person name="Tunlid A."/>
            <person name="Henrissat B."/>
            <person name="Grigoriev I.V."/>
            <person name="Hibbett D.S."/>
            <person name="Martin F."/>
            <person name="Nordberg H.P."/>
            <person name="Cantor M.N."/>
            <person name="Hua S.X."/>
        </authorList>
    </citation>
    <scope>NUCLEOTIDE SEQUENCE [LARGE SCALE GENOMIC DNA]</scope>
    <source>
        <strain evidence="2 3">Zn</strain>
    </source>
</reference>
<dbReference type="SUPFAM" id="SSF48452">
    <property type="entry name" value="TPR-like"/>
    <property type="match status" value="2"/>
</dbReference>
<dbReference type="InterPro" id="IPR027417">
    <property type="entry name" value="P-loop_NTPase"/>
</dbReference>